<evidence type="ECO:0008006" key="3">
    <source>
        <dbReference type="Google" id="ProtNLM"/>
    </source>
</evidence>
<evidence type="ECO:0000313" key="1">
    <source>
        <dbReference type="EMBL" id="EQC29864.1"/>
    </source>
</evidence>
<dbReference type="InParanoid" id="T0PWG5"/>
<dbReference type="OrthoDB" id="68838at2759"/>
<proteinExistence type="predicted"/>
<keyword evidence="2" id="KW-1185">Reference proteome</keyword>
<dbReference type="OMA" id="KMLYRRN"/>
<organism evidence="1 2">
    <name type="scientific">Saprolegnia diclina (strain VS20)</name>
    <dbReference type="NCBI Taxonomy" id="1156394"/>
    <lineage>
        <taxon>Eukaryota</taxon>
        <taxon>Sar</taxon>
        <taxon>Stramenopiles</taxon>
        <taxon>Oomycota</taxon>
        <taxon>Saprolegniomycetes</taxon>
        <taxon>Saprolegniales</taxon>
        <taxon>Saprolegniaceae</taxon>
        <taxon>Saprolegnia</taxon>
    </lineage>
</organism>
<protein>
    <recommendedName>
        <fullName evidence="3">BZIP domain-containing protein</fullName>
    </recommendedName>
</protein>
<gene>
    <name evidence="1" type="ORF">SDRG_12408</name>
</gene>
<dbReference type="GeneID" id="19953135"/>
<reference evidence="1 2" key="1">
    <citation type="submission" date="2012-04" db="EMBL/GenBank/DDBJ databases">
        <title>The Genome Sequence of Saprolegnia declina VS20.</title>
        <authorList>
            <consortium name="The Broad Institute Genome Sequencing Platform"/>
            <person name="Russ C."/>
            <person name="Nusbaum C."/>
            <person name="Tyler B."/>
            <person name="van West P."/>
            <person name="Dieguez-Uribeondo J."/>
            <person name="de Bruijn I."/>
            <person name="Tripathy S."/>
            <person name="Jiang R."/>
            <person name="Young S.K."/>
            <person name="Zeng Q."/>
            <person name="Gargeya S."/>
            <person name="Fitzgerald M."/>
            <person name="Haas B."/>
            <person name="Abouelleil A."/>
            <person name="Alvarado L."/>
            <person name="Arachchi H.M."/>
            <person name="Berlin A."/>
            <person name="Chapman S.B."/>
            <person name="Goldberg J."/>
            <person name="Griggs A."/>
            <person name="Gujja S."/>
            <person name="Hansen M."/>
            <person name="Howarth C."/>
            <person name="Imamovic A."/>
            <person name="Larimer J."/>
            <person name="McCowen C."/>
            <person name="Montmayeur A."/>
            <person name="Murphy C."/>
            <person name="Neiman D."/>
            <person name="Pearson M."/>
            <person name="Priest M."/>
            <person name="Roberts A."/>
            <person name="Saif S."/>
            <person name="Shea T."/>
            <person name="Sisk P."/>
            <person name="Sykes S."/>
            <person name="Wortman J."/>
            <person name="Nusbaum C."/>
            <person name="Birren B."/>
        </authorList>
    </citation>
    <scope>NUCLEOTIDE SEQUENCE [LARGE SCALE GENOMIC DNA]</scope>
    <source>
        <strain evidence="1 2">VS20</strain>
    </source>
</reference>
<dbReference type="EMBL" id="JH767180">
    <property type="protein sequence ID" value="EQC29864.1"/>
    <property type="molecule type" value="Genomic_DNA"/>
</dbReference>
<dbReference type="AlphaFoldDB" id="T0PWG5"/>
<dbReference type="VEuPathDB" id="FungiDB:SDRG_12408"/>
<accession>T0PWG5</accession>
<dbReference type="Proteomes" id="UP000030762">
    <property type="component" value="Unassembled WGS sequence"/>
</dbReference>
<dbReference type="RefSeq" id="XP_008616703.1">
    <property type="nucleotide sequence ID" value="XM_008618481.1"/>
</dbReference>
<sequence>MESPGSSRSSLSEADLVLAKKEHQRLRNRLKQKRHRERHISERETLQAQLLELGQLLAAVSRRGDAAAQATLHKLRSEYNATRHVGEAMTAWVASMCTRVLPLAGTPFGWTKTSLLAEPAARKLGLDWFSQHLYHNTDRMAAYAQFPSAGALADNVLLDVGNGHLDLVGRIQVEYDLPLFDTYAALKAPIWSMMQGDTSAYMSEFLDTELTSAISPEKMLYRRNVRSERETNYYVCREFCTDDRIVFTFGNFFHDQRLHENIDWRPRMFWYVLERASLTKTRLRVMLYNAPYLKGGKMVSWQDELLHDYGIDCSVLDPDVAFRKCQQLTNDECDPKVLEDYAALQIQNARGVV</sequence>
<evidence type="ECO:0000313" key="2">
    <source>
        <dbReference type="Proteomes" id="UP000030762"/>
    </source>
</evidence>
<name>T0PWG5_SAPDV</name>